<keyword evidence="5" id="KW-1185">Reference proteome</keyword>
<sequence length="318" mass="34460">MTKRKPSWFDPELEAGLDPLQREAILWFNRLRADRVTAADRNAFNAWLDRDAAHGKAFQQIEDLWSGLAGLPEAQRRRRKAVTRRTVGKGVVALLIGGGIWGLYRSHPFADYRTGVGERLAVTLPDGSIAELSSDTALSIDDYAQTRRIILHRGEAFFKVAAVPGRPFVVEAEGGTVTALGTAFSVADGADGVLVTVTEHAVRIATSAGRDMRVDAGSQTIFTAGGAISPPHAIDPAVELAWREGRLVFVNARLDRVVEALNRWRRGRVVVMNSALAAHPVTLIVNLSDVDGALNQLQDALPLSVTSVTPLLTLLHAR</sequence>
<dbReference type="PATRIC" id="fig|121290.4.peg.201"/>
<evidence type="ECO:0000256" key="1">
    <source>
        <dbReference type="SAM" id="Phobius"/>
    </source>
</evidence>
<evidence type="ECO:0000259" key="2">
    <source>
        <dbReference type="Pfam" id="PF04773"/>
    </source>
</evidence>
<protein>
    <submittedName>
        <fullName evidence="4">Iron siderophore sensor protein</fullName>
    </submittedName>
</protein>
<gene>
    <name evidence="4" type="ORF">APY04_1665</name>
</gene>
<feature type="domain" description="FecR protein" evidence="2">
    <location>
        <begin position="111"/>
        <end position="202"/>
    </location>
</feature>
<name>A0A120CW99_HYPSL</name>
<dbReference type="Gene3D" id="2.60.120.1440">
    <property type="match status" value="1"/>
</dbReference>
<dbReference type="Proteomes" id="UP000059074">
    <property type="component" value="Unassembled WGS sequence"/>
</dbReference>
<evidence type="ECO:0000313" key="5">
    <source>
        <dbReference type="Proteomes" id="UP000059074"/>
    </source>
</evidence>
<dbReference type="PANTHER" id="PTHR30273">
    <property type="entry name" value="PERIPLASMIC SIGNAL SENSOR AND SIGMA FACTOR ACTIVATOR FECR-RELATED"/>
    <property type="match status" value="1"/>
</dbReference>
<dbReference type="InterPro" id="IPR012373">
    <property type="entry name" value="Ferrdict_sens_TM"/>
</dbReference>
<dbReference type="RefSeq" id="WP_068461475.1">
    <property type="nucleotide sequence ID" value="NZ_LMTR01000049.1"/>
</dbReference>
<dbReference type="PIRSF" id="PIRSF018266">
    <property type="entry name" value="FecR"/>
    <property type="match status" value="1"/>
</dbReference>
<comment type="caution">
    <text evidence="4">The sequence shown here is derived from an EMBL/GenBank/DDBJ whole genome shotgun (WGS) entry which is preliminary data.</text>
</comment>
<dbReference type="EMBL" id="LMTR01000049">
    <property type="protein sequence ID" value="KWT69059.1"/>
    <property type="molecule type" value="Genomic_DNA"/>
</dbReference>
<dbReference type="STRING" id="121290.APY04_1665"/>
<dbReference type="InterPro" id="IPR032623">
    <property type="entry name" value="FecR_N"/>
</dbReference>
<dbReference type="AlphaFoldDB" id="A0A120CW99"/>
<keyword evidence="1" id="KW-1133">Transmembrane helix</keyword>
<keyword evidence="1" id="KW-0812">Transmembrane</keyword>
<accession>A0A120CW99</accession>
<dbReference type="PANTHER" id="PTHR30273:SF2">
    <property type="entry name" value="PROTEIN FECR"/>
    <property type="match status" value="1"/>
</dbReference>
<dbReference type="InterPro" id="IPR006860">
    <property type="entry name" value="FecR"/>
</dbReference>
<proteinExistence type="predicted"/>
<evidence type="ECO:0000259" key="3">
    <source>
        <dbReference type="Pfam" id="PF16220"/>
    </source>
</evidence>
<dbReference type="Pfam" id="PF16220">
    <property type="entry name" value="DUF4880"/>
    <property type="match status" value="1"/>
</dbReference>
<keyword evidence="1" id="KW-0472">Membrane</keyword>
<reference evidence="4 5" key="1">
    <citation type="submission" date="2015-10" db="EMBL/GenBank/DDBJ databases">
        <title>Transcriptomic analysis of a linuron degrading triple-species bacterial consortium.</title>
        <authorList>
            <person name="Albers P."/>
        </authorList>
    </citation>
    <scope>NUCLEOTIDE SEQUENCE [LARGE SCALE GENOMIC DNA]</scope>
    <source>
        <strain evidence="4 5">WDL6</strain>
    </source>
</reference>
<dbReference type="GO" id="GO:0016989">
    <property type="term" value="F:sigma factor antagonist activity"/>
    <property type="evidence" value="ECO:0007669"/>
    <property type="project" value="TreeGrafter"/>
</dbReference>
<dbReference type="Pfam" id="PF04773">
    <property type="entry name" value="FecR"/>
    <property type="match status" value="1"/>
</dbReference>
<dbReference type="Gene3D" id="3.55.50.30">
    <property type="match status" value="1"/>
</dbReference>
<evidence type="ECO:0000313" key="4">
    <source>
        <dbReference type="EMBL" id="KWT69059.1"/>
    </source>
</evidence>
<organism evidence="4 5">
    <name type="scientific">Hyphomicrobium sulfonivorans</name>
    <dbReference type="NCBI Taxonomy" id="121290"/>
    <lineage>
        <taxon>Bacteria</taxon>
        <taxon>Pseudomonadati</taxon>
        <taxon>Pseudomonadota</taxon>
        <taxon>Alphaproteobacteria</taxon>
        <taxon>Hyphomicrobiales</taxon>
        <taxon>Hyphomicrobiaceae</taxon>
        <taxon>Hyphomicrobium</taxon>
    </lineage>
</organism>
<feature type="domain" description="FecR N-terminal" evidence="3">
    <location>
        <begin position="22"/>
        <end position="64"/>
    </location>
</feature>
<feature type="transmembrane region" description="Helical" evidence="1">
    <location>
        <begin position="86"/>
        <end position="104"/>
    </location>
</feature>